<accession>A0A7Y2E6V1</accession>
<feature type="domain" description="Putative zinc-finger" evidence="1">
    <location>
        <begin position="4"/>
        <end position="38"/>
    </location>
</feature>
<protein>
    <submittedName>
        <fullName evidence="2">Zf-HC2 domain-containing protein</fullName>
    </submittedName>
</protein>
<dbReference type="EMBL" id="JABDJR010000227">
    <property type="protein sequence ID" value="NNF06303.1"/>
    <property type="molecule type" value="Genomic_DNA"/>
</dbReference>
<sequence>MNPCERADSLLSFYIDEELSPAENKFVSGHLVACSRCRQSEKDLRLVMKQIQHLPKATVSDGFTERVLDNALGRAPAGIEEPVFETRSSFVSQWGAPVAMAAALGIVAFLGLTQFGPRSGDVYRADNVTSTPVEGENVALDQVALDQNGTPSADLSADVGNNLTSEENRAFATVSAPHLQPLSDSPPTTLGTQYVLEDWVLSEPTGGGDRVLTRVGTEKSDRVLVTF</sequence>
<evidence type="ECO:0000259" key="1">
    <source>
        <dbReference type="Pfam" id="PF13490"/>
    </source>
</evidence>
<proteinExistence type="predicted"/>
<gene>
    <name evidence="2" type="ORF">HKN21_06055</name>
</gene>
<evidence type="ECO:0000313" key="2">
    <source>
        <dbReference type="EMBL" id="NNF06303.1"/>
    </source>
</evidence>
<organism evidence="2 3">
    <name type="scientific">Eiseniibacteriota bacterium</name>
    <dbReference type="NCBI Taxonomy" id="2212470"/>
    <lineage>
        <taxon>Bacteria</taxon>
        <taxon>Candidatus Eiseniibacteriota</taxon>
    </lineage>
</organism>
<comment type="caution">
    <text evidence="2">The sequence shown here is derived from an EMBL/GenBank/DDBJ whole genome shotgun (WGS) entry which is preliminary data.</text>
</comment>
<evidence type="ECO:0000313" key="3">
    <source>
        <dbReference type="Proteomes" id="UP000547674"/>
    </source>
</evidence>
<dbReference type="Gene3D" id="1.10.10.1320">
    <property type="entry name" value="Anti-sigma factor, zinc-finger domain"/>
    <property type="match status" value="1"/>
</dbReference>
<dbReference type="AlphaFoldDB" id="A0A7Y2E6V1"/>
<dbReference type="InterPro" id="IPR041916">
    <property type="entry name" value="Anti_sigma_zinc_sf"/>
</dbReference>
<name>A0A7Y2E6V1_UNCEI</name>
<reference evidence="2 3" key="1">
    <citation type="submission" date="2020-03" db="EMBL/GenBank/DDBJ databases">
        <title>Metabolic flexibility allows generalist bacteria to become dominant in a frequently disturbed ecosystem.</title>
        <authorList>
            <person name="Chen Y.-J."/>
            <person name="Leung P.M."/>
            <person name="Bay S.K."/>
            <person name="Hugenholtz P."/>
            <person name="Kessler A.J."/>
            <person name="Shelley G."/>
            <person name="Waite D.W."/>
            <person name="Cook P.L."/>
            <person name="Greening C."/>
        </authorList>
    </citation>
    <scope>NUCLEOTIDE SEQUENCE [LARGE SCALE GENOMIC DNA]</scope>
    <source>
        <strain evidence="2">SS_bin_28</strain>
    </source>
</reference>
<dbReference type="Proteomes" id="UP000547674">
    <property type="component" value="Unassembled WGS sequence"/>
</dbReference>
<dbReference type="InterPro" id="IPR027383">
    <property type="entry name" value="Znf_put"/>
</dbReference>
<dbReference type="Pfam" id="PF13490">
    <property type="entry name" value="zf-HC2"/>
    <property type="match status" value="1"/>
</dbReference>